<dbReference type="InterPro" id="IPR029753">
    <property type="entry name" value="D-isomer_DH_CS"/>
</dbReference>
<dbReference type="InterPro" id="IPR036291">
    <property type="entry name" value="NAD(P)-bd_dom_sf"/>
</dbReference>
<dbReference type="GO" id="GO:0006564">
    <property type="term" value="P:L-serine biosynthetic process"/>
    <property type="evidence" value="ECO:0007669"/>
    <property type="project" value="UniProtKB-UniRule"/>
</dbReference>
<evidence type="ECO:0000256" key="4">
    <source>
        <dbReference type="ARBA" id="ARBA00021582"/>
    </source>
</evidence>
<evidence type="ECO:0000256" key="3">
    <source>
        <dbReference type="ARBA" id="ARBA00005854"/>
    </source>
</evidence>
<dbReference type="InterPro" id="IPR045865">
    <property type="entry name" value="ACT-like_dom_sf"/>
</dbReference>
<dbReference type="SUPFAM" id="SSF51735">
    <property type="entry name" value="NAD(P)-binding Rossmann-fold domains"/>
    <property type="match status" value="1"/>
</dbReference>
<organism evidence="13 14">
    <name type="scientific">Candidatus Scalindua brodae</name>
    <dbReference type="NCBI Taxonomy" id="237368"/>
    <lineage>
        <taxon>Bacteria</taxon>
        <taxon>Pseudomonadati</taxon>
        <taxon>Planctomycetota</taxon>
        <taxon>Candidatus Brocadiia</taxon>
        <taxon>Candidatus Brocadiales</taxon>
        <taxon>Candidatus Scalinduaceae</taxon>
        <taxon>Candidatus Scalindua</taxon>
    </lineage>
</organism>
<dbReference type="SUPFAM" id="SSF52283">
    <property type="entry name" value="Formate/glycerate dehydrogenase catalytic domain-like"/>
    <property type="match status" value="1"/>
</dbReference>
<dbReference type="InterPro" id="IPR006139">
    <property type="entry name" value="D-isomer_2_OHA_DH_cat_dom"/>
</dbReference>
<dbReference type="InterPro" id="IPR006236">
    <property type="entry name" value="PGDH"/>
</dbReference>
<dbReference type="PROSITE" id="PS00671">
    <property type="entry name" value="D_2_HYDROXYACID_DH_3"/>
    <property type="match status" value="1"/>
</dbReference>
<reference evidence="13 14" key="1">
    <citation type="submission" date="2014-10" db="EMBL/GenBank/DDBJ databases">
        <title>Draft genome of anammox bacterium scalindua brodae, obtained using differential coverage binning of sequence data from two enrichment reactors.</title>
        <authorList>
            <person name="Speth D.R."/>
            <person name="Russ L."/>
            <person name="Kartal B."/>
            <person name="Op den Camp H.J."/>
            <person name="Dutilh B.E."/>
            <person name="Jetten M.S."/>
        </authorList>
    </citation>
    <scope>NUCLEOTIDE SEQUENCE [LARGE SCALE GENOMIC DNA]</scope>
    <source>
        <strain evidence="13">RU1</strain>
    </source>
</reference>
<evidence type="ECO:0000313" key="14">
    <source>
        <dbReference type="Proteomes" id="UP000030652"/>
    </source>
</evidence>
<dbReference type="PANTHER" id="PTHR42789">
    <property type="entry name" value="D-ISOMER SPECIFIC 2-HYDROXYACID DEHYDROGENASE FAMILY PROTEIN (AFU_ORTHOLOGUE AFUA_6G10090)"/>
    <property type="match status" value="1"/>
</dbReference>
<protein>
    <recommendedName>
        <fullName evidence="4 11">D-3-phosphoglycerate dehydrogenase</fullName>
        <ecNumber evidence="11">1.1.1.95</ecNumber>
    </recommendedName>
</protein>
<accession>A0A0B0EJB3</accession>
<comment type="pathway">
    <text evidence="2 11">Amino-acid biosynthesis; L-serine biosynthesis; L-serine from 3-phospho-D-glycerate: step 1/3.</text>
</comment>
<evidence type="ECO:0000313" key="13">
    <source>
        <dbReference type="EMBL" id="KHE93142.1"/>
    </source>
</evidence>
<evidence type="ECO:0000256" key="9">
    <source>
        <dbReference type="ARBA" id="ARBA00048126"/>
    </source>
</evidence>
<evidence type="ECO:0000256" key="8">
    <source>
        <dbReference type="ARBA" id="ARBA00023299"/>
    </source>
</evidence>
<dbReference type="PANTHER" id="PTHR42789:SF1">
    <property type="entry name" value="D-ISOMER SPECIFIC 2-HYDROXYACID DEHYDROGENASE FAMILY PROTEIN (AFU_ORTHOLOGUE AFUA_6G10090)"/>
    <property type="match status" value="1"/>
</dbReference>
<dbReference type="SUPFAM" id="SSF55021">
    <property type="entry name" value="ACT-like"/>
    <property type="match status" value="1"/>
</dbReference>
<evidence type="ECO:0000256" key="11">
    <source>
        <dbReference type="RuleBase" id="RU363003"/>
    </source>
</evidence>
<keyword evidence="7 11" id="KW-0520">NAD</keyword>
<keyword evidence="6 11" id="KW-0560">Oxidoreductase</keyword>
<dbReference type="SUPFAM" id="SSF143548">
    <property type="entry name" value="Serine metabolism enzymes domain"/>
    <property type="match status" value="1"/>
</dbReference>
<dbReference type="Pfam" id="PF01842">
    <property type="entry name" value="ACT"/>
    <property type="match status" value="1"/>
</dbReference>
<dbReference type="EC" id="1.1.1.95" evidence="11"/>
<dbReference type="GO" id="GO:0051287">
    <property type="term" value="F:NAD binding"/>
    <property type="evidence" value="ECO:0007669"/>
    <property type="project" value="UniProtKB-UniRule"/>
</dbReference>
<dbReference type="GO" id="GO:0004617">
    <property type="term" value="F:phosphoglycerate dehydrogenase activity"/>
    <property type="evidence" value="ECO:0007669"/>
    <property type="project" value="UniProtKB-UniRule"/>
</dbReference>
<proteinExistence type="inferred from homology"/>
<comment type="function">
    <text evidence="1">Catalyzes the reversible oxidation of 3-phospho-D-glycerate to 3-phosphonooxypyruvate, the first step of the phosphorylated L-serine biosynthesis pathway. Also catalyzes the reversible oxidation of 2-hydroxyglutarate to 2-oxoglutarate.</text>
</comment>
<evidence type="ECO:0000256" key="6">
    <source>
        <dbReference type="ARBA" id="ARBA00023002"/>
    </source>
</evidence>
<feature type="domain" description="ACT" evidence="12">
    <location>
        <begin position="458"/>
        <end position="539"/>
    </location>
</feature>
<dbReference type="Gene3D" id="3.40.50.720">
    <property type="entry name" value="NAD(P)-binding Rossmann-like Domain"/>
    <property type="match status" value="2"/>
</dbReference>
<name>A0A0B0EJB3_9BACT</name>
<dbReference type="Pfam" id="PF19304">
    <property type="entry name" value="PGDH_inter"/>
    <property type="match status" value="1"/>
</dbReference>
<evidence type="ECO:0000256" key="10">
    <source>
        <dbReference type="ARBA" id="ARBA00048731"/>
    </source>
</evidence>
<gene>
    <name evidence="13" type="ORF">SCABRO_01061</name>
</gene>
<dbReference type="CDD" id="cd12173">
    <property type="entry name" value="PGDH_4"/>
    <property type="match status" value="1"/>
</dbReference>
<comment type="catalytic activity">
    <reaction evidence="10 11">
        <text>(2R)-3-phosphoglycerate + NAD(+) = 3-phosphooxypyruvate + NADH + H(+)</text>
        <dbReference type="Rhea" id="RHEA:12641"/>
        <dbReference type="ChEBI" id="CHEBI:15378"/>
        <dbReference type="ChEBI" id="CHEBI:18110"/>
        <dbReference type="ChEBI" id="CHEBI:57540"/>
        <dbReference type="ChEBI" id="CHEBI:57945"/>
        <dbReference type="ChEBI" id="CHEBI:58272"/>
        <dbReference type="EC" id="1.1.1.95"/>
    </reaction>
</comment>
<comment type="similarity">
    <text evidence="3 11">Belongs to the D-isomer specific 2-hydroxyacid dehydrogenase family.</text>
</comment>
<dbReference type="InterPro" id="IPR002912">
    <property type="entry name" value="ACT_dom"/>
</dbReference>
<dbReference type="InterPro" id="IPR045626">
    <property type="entry name" value="PGDH_ASB_dom"/>
</dbReference>
<dbReference type="Proteomes" id="UP000030652">
    <property type="component" value="Unassembled WGS sequence"/>
</dbReference>
<dbReference type="CDD" id="cd04902">
    <property type="entry name" value="ACT_3PGDH-xct"/>
    <property type="match status" value="1"/>
</dbReference>
<evidence type="ECO:0000256" key="1">
    <source>
        <dbReference type="ARBA" id="ARBA00003800"/>
    </source>
</evidence>
<dbReference type="AlphaFoldDB" id="A0A0B0EJB3"/>
<comment type="caution">
    <text evidence="13">The sequence shown here is derived from an EMBL/GenBank/DDBJ whole genome shotgun (WGS) entry which is preliminary data.</text>
</comment>
<dbReference type="FunFam" id="3.40.50.720:FF:000021">
    <property type="entry name" value="D-3-phosphoglycerate dehydrogenase"/>
    <property type="match status" value="1"/>
</dbReference>
<evidence type="ECO:0000256" key="2">
    <source>
        <dbReference type="ARBA" id="ARBA00005216"/>
    </source>
</evidence>
<dbReference type="InterPro" id="IPR029752">
    <property type="entry name" value="D-isomer_DH_CS1"/>
</dbReference>
<dbReference type="Pfam" id="PF00389">
    <property type="entry name" value="2-Hacid_dh"/>
    <property type="match status" value="1"/>
</dbReference>
<dbReference type="Gene3D" id="3.30.70.260">
    <property type="match status" value="1"/>
</dbReference>
<dbReference type="NCBIfam" id="TIGR01327">
    <property type="entry name" value="PGDH"/>
    <property type="match status" value="1"/>
</dbReference>
<keyword evidence="8 11" id="KW-0718">Serine biosynthesis</keyword>
<dbReference type="UniPathway" id="UPA00135">
    <property type="reaction ID" value="UER00196"/>
</dbReference>
<sequence length="540" mass="59058">MKVLVSDKMSQNGIDVLNAVDGINLIYKTGMNPDDLKKEIQDADALIIRSSTKVTKDVLAAAKNLKIIGRAGIGVDNIDCTTATERGVIVINTPSGNATTTAEHAIAMLMALSRHIPQADKSMHQGAWEKSKFNGTEITGKTLGVFGYGNIGKIVADRAQGLKMKVIVFDPFLNAEIAAKNRIELVTRDMLFERSDYITVHVPLNDSTRNLINKKTIAAMKTGVRIINCARGGIVNESDLIDGLNSDKIAGAAIDVFEQEPPPIDSPLLKHERVICTPHLGASTEEAQVNVAVQVAEQIRDYLFTGEIRNGVNCPSISSEMVKVLSPYLKLCDKLGSFQGQIHREKHADIKKLTISYSGTVTDYDTGALTSALVHGFLNTISDGSVNYVNALSMAESRGIVVEENIVHHVQEFANKITLSVTGEKKTNLIAGTVFGKKNYRFVRFNDFYLEVIPDGYLLVLHNYDRPGVIGKATSILGNHKINVSRMQLTLDKTFIPGSSESCLQEAVSFINIDQPVNETILEELMKLENVITVHQIDLN</sequence>
<comment type="catalytic activity">
    <reaction evidence="9">
        <text>(R)-2-hydroxyglutarate + NAD(+) = 2-oxoglutarate + NADH + H(+)</text>
        <dbReference type="Rhea" id="RHEA:49612"/>
        <dbReference type="ChEBI" id="CHEBI:15378"/>
        <dbReference type="ChEBI" id="CHEBI:15801"/>
        <dbReference type="ChEBI" id="CHEBI:16810"/>
        <dbReference type="ChEBI" id="CHEBI:57540"/>
        <dbReference type="ChEBI" id="CHEBI:57945"/>
        <dbReference type="EC" id="1.1.1.399"/>
    </reaction>
</comment>
<dbReference type="PATRIC" id="fig|237368.3.peg.1169"/>
<dbReference type="Gene3D" id="3.30.1330.90">
    <property type="entry name" value="D-3-phosphoglycerate dehydrogenase, domain 3"/>
    <property type="match status" value="1"/>
</dbReference>
<dbReference type="InterPro" id="IPR029009">
    <property type="entry name" value="ASB_dom_sf"/>
</dbReference>
<dbReference type="PROSITE" id="PS51671">
    <property type="entry name" value="ACT"/>
    <property type="match status" value="1"/>
</dbReference>
<evidence type="ECO:0000256" key="7">
    <source>
        <dbReference type="ARBA" id="ARBA00023027"/>
    </source>
</evidence>
<keyword evidence="5 11" id="KW-0028">Amino-acid biosynthesis</keyword>
<dbReference type="EMBL" id="JRYO01000071">
    <property type="protein sequence ID" value="KHE93142.1"/>
    <property type="molecule type" value="Genomic_DNA"/>
</dbReference>
<dbReference type="InterPro" id="IPR006140">
    <property type="entry name" value="D-isomer_DH_NAD-bd"/>
</dbReference>
<dbReference type="InterPro" id="IPR050857">
    <property type="entry name" value="D-2-hydroxyacid_DH"/>
</dbReference>
<dbReference type="PROSITE" id="PS00065">
    <property type="entry name" value="D_2_HYDROXYACID_DH_1"/>
    <property type="match status" value="1"/>
</dbReference>
<evidence type="ECO:0000256" key="5">
    <source>
        <dbReference type="ARBA" id="ARBA00022605"/>
    </source>
</evidence>
<dbReference type="Pfam" id="PF02826">
    <property type="entry name" value="2-Hacid_dh_C"/>
    <property type="match status" value="1"/>
</dbReference>
<evidence type="ECO:0000259" key="12">
    <source>
        <dbReference type="PROSITE" id="PS51671"/>
    </source>
</evidence>
<dbReference type="eggNOG" id="COG0111">
    <property type="taxonomic scope" value="Bacteria"/>
</dbReference>